<evidence type="ECO:0000259" key="3">
    <source>
        <dbReference type="Pfam" id="PF18291"/>
    </source>
</evidence>
<keyword evidence="1" id="KW-0238">DNA-binding</keyword>
<dbReference type="InterPro" id="IPR010992">
    <property type="entry name" value="IHF-like_DNA-bd_dom_sf"/>
</dbReference>
<dbReference type="Pfam" id="PF18291">
    <property type="entry name" value="HU-HIG"/>
    <property type="match status" value="1"/>
</dbReference>
<dbReference type="InterPro" id="IPR041607">
    <property type="entry name" value="HU-HIG"/>
</dbReference>
<feature type="compositionally biased region" description="Gly residues" evidence="2">
    <location>
        <begin position="142"/>
        <end position="162"/>
    </location>
</feature>
<reference evidence="4 5" key="1">
    <citation type="submission" date="2014-08" db="EMBL/GenBank/DDBJ databases">
        <title>Porphyromonas canoris strain:OH2762 Genome sequencing.</title>
        <authorList>
            <person name="Wallis C."/>
            <person name="Deusch O."/>
            <person name="O'Flynn C."/>
            <person name="Davis I."/>
            <person name="Jospin G."/>
            <person name="Darling A.E."/>
            <person name="Coil D.A."/>
            <person name="Alexiev A."/>
            <person name="Horsfall A."/>
            <person name="Kirkwood N."/>
            <person name="Harris S."/>
            <person name="Eisen J.A."/>
        </authorList>
    </citation>
    <scope>NUCLEOTIDE SEQUENCE [LARGE SCALE GENOMIC DNA]</scope>
    <source>
        <strain evidence="5">COT-108 OH2762</strain>
    </source>
</reference>
<dbReference type="SUPFAM" id="SSF47729">
    <property type="entry name" value="IHF-like DNA-binding proteins"/>
    <property type="match status" value="1"/>
</dbReference>
<name>A0ABR4XKK1_9PORP</name>
<protein>
    <submittedName>
        <fullName evidence="4">Histidinol phosphate aminotransferase</fullName>
    </submittedName>
</protein>
<keyword evidence="4" id="KW-0808">Transferase</keyword>
<sequence length="162" mass="17223">MIKVKAVERKVGFNKEGKTLWYPAIHLHSNVDFEEFIELVSDETTISSADIKAVFDRASKVLIRLLKDGKSVDCGDMGTFRPSITVRTGAGVETADKVDATLVGKAKVIYTPRIKVRTALKDVRIERAESALDVAYKSSGKKPGGSEGGGSSSGGSGGEGGF</sequence>
<dbReference type="NCBIfam" id="TIGR01201">
    <property type="entry name" value="HU_rel"/>
    <property type="match status" value="1"/>
</dbReference>
<feature type="region of interest" description="Disordered" evidence="2">
    <location>
        <begin position="136"/>
        <end position="162"/>
    </location>
</feature>
<keyword evidence="5" id="KW-1185">Reference proteome</keyword>
<dbReference type="InterPro" id="IPR005902">
    <property type="entry name" value="HU_DNA-bd_put"/>
</dbReference>
<keyword evidence="4" id="KW-0032">Aminotransferase</keyword>
<comment type="caution">
    <text evidence="4">The sequence shown here is derived from an EMBL/GenBank/DDBJ whole genome shotgun (WGS) entry which is preliminary data.</text>
</comment>
<proteinExistence type="predicted"/>
<evidence type="ECO:0000256" key="1">
    <source>
        <dbReference type="ARBA" id="ARBA00023125"/>
    </source>
</evidence>
<organism evidence="4 5">
    <name type="scientific">Porphyromonas canoris</name>
    <dbReference type="NCBI Taxonomy" id="36875"/>
    <lineage>
        <taxon>Bacteria</taxon>
        <taxon>Pseudomonadati</taxon>
        <taxon>Bacteroidota</taxon>
        <taxon>Bacteroidia</taxon>
        <taxon>Bacteroidales</taxon>
        <taxon>Porphyromonadaceae</taxon>
        <taxon>Porphyromonas</taxon>
    </lineage>
</organism>
<dbReference type="Gene3D" id="4.10.520.10">
    <property type="entry name" value="IHF-like DNA-binding proteins"/>
    <property type="match status" value="1"/>
</dbReference>
<feature type="domain" description="HU" evidence="3">
    <location>
        <begin position="2"/>
        <end position="127"/>
    </location>
</feature>
<dbReference type="GO" id="GO:0008483">
    <property type="term" value="F:transaminase activity"/>
    <property type="evidence" value="ECO:0007669"/>
    <property type="project" value="UniProtKB-KW"/>
</dbReference>
<accession>A0ABR4XKK1</accession>
<evidence type="ECO:0000256" key="2">
    <source>
        <dbReference type="SAM" id="MobiDB-lite"/>
    </source>
</evidence>
<dbReference type="EMBL" id="JQZV01000013">
    <property type="protein sequence ID" value="KGN92232.1"/>
    <property type="molecule type" value="Genomic_DNA"/>
</dbReference>
<dbReference type="Proteomes" id="UP000030101">
    <property type="component" value="Unassembled WGS sequence"/>
</dbReference>
<dbReference type="RefSeq" id="WP_036792416.1">
    <property type="nucleotide sequence ID" value="NZ_JQZV01000013.1"/>
</dbReference>
<evidence type="ECO:0000313" key="5">
    <source>
        <dbReference type="Proteomes" id="UP000030101"/>
    </source>
</evidence>
<evidence type="ECO:0000313" key="4">
    <source>
        <dbReference type="EMBL" id="KGN92232.1"/>
    </source>
</evidence>
<gene>
    <name evidence="4" type="ORF">HQ43_09460</name>
</gene>